<name>A0A2G2WDP6_CAPBA</name>
<sequence>MVDSLDDSNIMEEREELMVSLVDEQVQPIFRVAHFLKPTISFAKKLPFLPSRSKMSCSSLKVKFRGGSSYMKEWSKWVNELKHLHQDTWKKAGNFEAIIAPTFEIYKHYDLILALAERWVYGD</sequence>
<dbReference type="STRING" id="33114.A0A2G2WDP6"/>
<accession>A0A2G2WDP6</accession>
<evidence type="ECO:0000313" key="1">
    <source>
        <dbReference type="EMBL" id="PHT43394.1"/>
    </source>
</evidence>
<dbReference type="OrthoDB" id="1275090at2759"/>
<dbReference type="EMBL" id="MLFT02000007">
    <property type="protein sequence ID" value="PHT43394.1"/>
    <property type="molecule type" value="Genomic_DNA"/>
</dbReference>
<dbReference type="Proteomes" id="UP000224567">
    <property type="component" value="Unassembled WGS sequence"/>
</dbReference>
<keyword evidence="2" id="KW-1185">Reference proteome</keyword>
<reference evidence="2" key="2">
    <citation type="journal article" date="2017" name="J. Anim. Genet.">
        <title>Multiple reference genome sequences of hot pepper reveal the massive evolution of plant disease resistance genes by retroduplication.</title>
        <authorList>
            <person name="Kim S."/>
            <person name="Park J."/>
            <person name="Yeom S.-I."/>
            <person name="Kim Y.-M."/>
            <person name="Seo E."/>
            <person name="Kim K.-T."/>
            <person name="Kim M.-S."/>
            <person name="Lee J.M."/>
            <person name="Cheong K."/>
            <person name="Shin H.-S."/>
            <person name="Kim S.-B."/>
            <person name="Han K."/>
            <person name="Lee J."/>
            <person name="Park M."/>
            <person name="Lee H.-A."/>
            <person name="Lee H.-Y."/>
            <person name="Lee Y."/>
            <person name="Oh S."/>
            <person name="Lee J.H."/>
            <person name="Choi E."/>
            <person name="Choi E."/>
            <person name="Lee S.E."/>
            <person name="Jeon J."/>
            <person name="Kim H."/>
            <person name="Choi G."/>
            <person name="Song H."/>
            <person name="Lee J."/>
            <person name="Lee S.-C."/>
            <person name="Kwon J.-K."/>
            <person name="Lee H.-Y."/>
            <person name="Koo N."/>
            <person name="Hong Y."/>
            <person name="Kim R.W."/>
            <person name="Kang W.-H."/>
            <person name="Huh J.H."/>
            <person name="Kang B.-C."/>
            <person name="Yang T.-J."/>
            <person name="Lee Y.-H."/>
            <person name="Bennetzen J.L."/>
            <person name="Choi D."/>
        </authorList>
    </citation>
    <scope>NUCLEOTIDE SEQUENCE [LARGE SCALE GENOMIC DNA]</scope>
    <source>
        <strain evidence="2">cv. PBC81</strain>
    </source>
</reference>
<reference evidence="1 2" key="1">
    <citation type="journal article" date="2017" name="Genome Biol.">
        <title>New reference genome sequences of hot pepper reveal the massive evolution of plant disease-resistance genes by retroduplication.</title>
        <authorList>
            <person name="Kim S."/>
            <person name="Park J."/>
            <person name="Yeom S.I."/>
            <person name="Kim Y.M."/>
            <person name="Seo E."/>
            <person name="Kim K.T."/>
            <person name="Kim M.S."/>
            <person name="Lee J.M."/>
            <person name="Cheong K."/>
            <person name="Shin H.S."/>
            <person name="Kim S.B."/>
            <person name="Han K."/>
            <person name="Lee J."/>
            <person name="Park M."/>
            <person name="Lee H.A."/>
            <person name="Lee H.Y."/>
            <person name="Lee Y."/>
            <person name="Oh S."/>
            <person name="Lee J.H."/>
            <person name="Choi E."/>
            <person name="Choi E."/>
            <person name="Lee S.E."/>
            <person name="Jeon J."/>
            <person name="Kim H."/>
            <person name="Choi G."/>
            <person name="Song H."/>
            <person name="Lee J."/>
            <person name="Lee S.C."/>
            <person name="Kwon J.K."/>
            <person name="Lee H.Y."/>
            <person name="Koo N."/>
            <person name="Hong Y."/>
            <person name="Kim R.W."/>
            <person name="Kang W.H."/>
            <person name="Huh J.H."/>
            <person name="Kang B.C."/>
            <person name="Yang T.J."/>
            <person name="Lee Y.H."/>
            <person name="Bennetzen J.L."/>
            <person name="Choi D."/>
        </authorList>
    </citation>
    <scope>NUCLEOTIDE SEQUENCE [LARGE SCALE GENOMIC DNA]</scope>
    <source>
        <strain evidence="2">cv. PBC81</strain>
    </source>
</reference>
<dbReference type="AlphaFoldDB" id="A0A2G2WDP6"/>
<comment type="caution">
    <text evidence="1">The sequence shown here is derived from an EMBL/GenBank/DDBJ whole genome shotgun (WGS) entry which is preliminary data.</text>
</comment>
<gene>
    <name evidence="1" type="ORF">CQW23_17419</name>
</gene>
<protein>
    <submittedName>
        <fullName evidence="1">Uncharacterized protein</fullName>
    </submittedName>
</protein>
<evidence type="ECO:0000313" key="2">
    <source>
        <dbReference type="Proteomes" id="UP000224567"/>
    </source>
</evidence>
<proteinExistence type="predicted"/>
<organism evidence="1 2">
    <name type="scientific">Capsicum baccatum</name>
    <name type="common">Peruvian pepper</name>
    <dbReference type="NCBI Taxonomy" id="33114"/>
    <lineage>
        <taxon>Eukaryota</taxon>
        <taxon>Viridiplantae</taxon>
        <taxon>Streptophyta</taxon>
        <taxon>Embryophyta</taxon>
        <taxon>Tracheophyta</taxon>
        <taxon>Spermatophyta</taxon>
        <taxon>Magnoliopsida</taxon>
        <taxon>eudicotyledons</taxon>
        <taxon>Gunneridae</taxon>
        <taxon>Pentapetalae</taxon>
        <taxon>asterids</taxon>
        <taxon>lamiids</taxon>
        <taxon>Solanales</taxon>
        <taxon>Solanaceae</taxon>
        <taxon>Solanoideae</taxon>
        <taxon>Capsiceae</taxon>
        <taxon>Capsicum</taxon>
    </lineage>
</organism>